<dbReference type="PANTHER" id="PTHR11130:SF0">
    <property type="entry name" value="GLUTATHIONE SYNTHETASE"/>
    <property type="match status" value="1"/>
</dbReference>
<dbReference type="EC" id="6.3.2.3" evidence="4 13"/>
<dbReference type="GO" id="GO:0005829">
    <property type="term" value="C:cytosol"/>
    <property type="evidence" value="ECO:0007669"/>
    <property type="project" value="TreeGrafter"/>
</dbReference>
<dbReference type="InterPro" id="IPR014042">
    <property type="entry name" value="Glutathione_synthase_a-hlx"/>
</dbReference>
<reference evidence="18" key="1">
    <citation type="submission" date="2025-08" db="UniProtKB">
        <authorList>
            <consortium name="RefSeq"/>
        </authorList>
    </citation>
    <scope>IDENTIFICATION</scope>
</reference>
<dbReference type="KEGG" id="csol:105364754"/>
<evidence type="ECO:0000313" key="17">
    <source>
        <dbReference type="Proteomes" id="UP000695007"/>
    </source>
</evidence>
<accession>A0AAJ6YMZ4</accession>
<evidence type="ECO:0000256" key="14">
    <source>
        <dbReference type="PIRSR" id="PIRSR001558-1"/>
    </source>
</evidence>
<dbReference type="FunFam" id="3.30.1490.50:FF:000002">
    <property type="entry name" value="Glutathione synthetase"/>
    <property type="match status" value="1"/>
</dbReference>
<dbReference type="Pfam" id="PF03199">
    <property type="entry name" value="GSH_synthase"/>
    <property type="match status" value="1"/>
</dbReference>
<evidence type="ECO:0000256" key="9">
    <source>
        <dbReference type="ARBA" id="ARBA00022741"/>
    </source>
</evidence>
<dbReference type="GO" id="GO:0004363">
    <property type="term" value="F:glutathione synthase activity"/>
    <property type="evidence" value="ECO:0007669"/>
    <property type="project" value="UniProtKB-UniRule"/>
</dbReference>
<dbReference type="GeneID" id="105364754"/>
<feature type="binding site" evidence="15">
    <location>
        <position position="142"/>
    </location>
    <ligand>
        <name>Mg(2+)</name>
        <dbReference type="ChEBI" id="CHEBI:18420"/>
    </ligand>
</feature>
<proteinExistence type="inferred from homology"/>
<dbReference type="InterPro" id="IPR004887">
    <property type="entry name" value="GSH_synth_subst-bd"/>
</dbReference>
<dbReference type="Gene3D" id="3.30.1490.50">
    <property type="match status" value="1"/>
</dbReference>
<evidence type="ECO:0000256" key="13">
    <source>
        <dbReference type="PIRNR" id="PIRNR001558"/>
    </source>
</evidence>
<keyword evidence="10 13" id="KW-0067">ATP-binding</keyword>
<keyword evidence="7 13" id="KW-0317">Glutathione biosynthesis</keyword>
<feature type="binding site" evidence="15">
    <location>
        <position position="140"/>
    </location>
    <ligand>
        <name>Mg(2+)</name>
        <dbReference type="ChEBI" id="CHEBI:18420"/>
    </ligand>
</feature>
<comment type="catalytic activity">
    <reaction evidence="12">
        <text>gamma-L-glutamyl-L-cysteine + glycine + ATP = glutathione + ADP + phosphate + H(+)</text>
        <dbReference type="Rhea" id="RHEA:13557"/>
        <dbReference type="ChEBI" id="CHEBI:15378"/>
        <dbReference type="ChEBI" id="CHEBI:30616"/>
        <dbReference type="ChEBI" id="CHEBI:43474"/>
        <dbReference type="ChEBI" id="CHEBI:57305"/>
        <dbReference type="ChEBI" id="CHEBI:57925"/>
        <dbReference type="ChEBI" id="CHEBI:58173"/>
        <dbReference type="ChEBI" id="CHEBI:456216"/>
        <dbReference type="EC" id="6.3.2.3"/>
    </reaction>
    <physiologicalReaction direction="left-to-right" evidence="12">
        <dbReference type="Rhea" id="RHEA:13558"/>
    </physiologicalReaction>
</comment>
<comment type="pathway">
    <text evidence="1 13">Sulfur metabolism; glutathione biosynthesis; glutathione from L-cysteine and L-glutamate: step 2/2.</text>
</comment>
<protein>
    <recommendedName>
        <fullName evidence="5 13">Glutathione synthetase</fullName>
        <shortName evidence="13">GSH-S</shortName>
        <ecNumber evidence="4 13">6.3.2.3</ecNumber>
    </recommendedName>
</protein>
<dbReference type="PANTHER" id="PTHR11130">
    <property type="entry name" value="GLUTATHIONE SYNTHETASE"/>
    <property type="match status" value="1"/>
</dbReference>
<feature type="binding site" evidence="14">
    <location>
        <begin position="362"/>
        <end position="371"/>
    </location>
    <ligand>
        <name>ATP</name>
        <dbReference type="ChEBI" id="CHEBI:30616"/>
    </ligand>
</feature>
<dbReference type="InterPro" id="IPR016185">
    <property type="entry name" value="PreATP-grasp_dom_sf"/>
</dbReference>
<evidence type="ECO:0000256" key="4">
    <source>
        <dbReference type="ARBA" id="ARBA00012214"/>
    </source>
</evidence>
<feature type="binding site" evidence="14">
    <location>
        <position position="123"/>
    </location>
    <ligand>
        <name>substrate</name>
    </ligand>
</feature>
<evidence type="ECO:0000256" key="5">
    <source>
        <dbReference type="ARBA" id="ARBA00020821"/>
    </source>
</evidence>
<dbReference type="InterPro" id="IPR005615">
    <property type="entry name" value="Glutathione_synthase"/>
</dbReference>
<evidence type="ECO:0000256" key="8">
    <source>
        <dbReference type="ARBA" id="ARBA00022723"/>
    </source>
</evidence>
<dbReference type="Gene3D" id="3.40.50.1760">
    <property type="entry name" value="Glutathione synthase, substrate-binding domain superfamily, eukaryotic"/>
    <property type="match status" value="1"/>
</dbReference>
<keyword evidence="11 13" id="KW-0460">Magnesium</keyword>
<dbReference type="InterPro" id="IPR037013">
    <property type="entry name" value="GSH-S_sub-bd_sf"/>
</dbReference>
<comment type="cofactor">
    <cofactor evidence="13 15">
        <name>Mg(2+)</name>
        <dbReference type="ChEBI" id="CHEBI:18420"/>
    </cofactor>
    <text evidence="13 15">Binds 1 Mg(2+) ion per subunit.</text>
</comment>
<dbReference type="Gene3D" id="3.30.1490.80">
    <property type="match status" value="1"/>
</dbReference>
<feature type="binding site" evidence="14">
    <location>
        <position position="304"/>
    </location>
    <ligand>
        <name>ATP</name>
        <dbReference type="ChEBI" id="CHEBI:30616"/>
    </ligand>
</feature>
<evidence type="ECO:0000256" key="6">
    <source>
        <dbReference type="ARBA" id="ARBA00022598"/>
    </source>
</evidence>
<dbReference type="FunFam" id="3.40.50.1760:FF:000001">
    <property type="entry name" value="Glutathione synthetase"/>
    <property type="match status" value="1"/>
</dbReference>
<feature type="binding site" evidence="14">
    <location>
        <position position="449"/>
    </location>
    <ligand>
        <name>substrate</name>
    </ligand>
</feature>
<evidence type="ECO:0000259" key="16">
    <source>
        <dbReference type="Pfam" id="PF03199"/>
    </source>
</evidence>
<comment type="similarity">
    <text evidence="2 13">Belongs to the eukaryotic GSH synthase family.</text>
</comment>
<dbReference type="Gene3D" id="1.10.1080.10">
    <property type="entry name" value="Glutathione Synthetase, Chain A, domain 3"/>
    <property type="match status" value="1"/>
</dbReference>
<evidence type="ECO:0000256" key="11">
    <source>
        <dbReference type="ARBA" id="ARBA00022842"/>
    </source>
</evidence>
<evidence type="ECO:0000256" key="2">
    <source>
        <dbReference type="ARBA" id="ARBA00010385"/>
    </source>
</evidence>
<name>A0AAJ6YMZ4_9HYME</name>
<dbReference type="Gene3D" id="3.30.470.20">
    <property type="entry name" value="ATP-grasp fold, B domain"/>
    <property type="match status" value="1"/>
</dbReference>
<dbReference type="SUPFAM" id="SSF56059">
    <property type="entry name" value="Glutathione synthetase ATP-binding domain-like"/>
    <property type="match status" value="1"/>
</dbReference>
<dbReference type="GO" id="GO:0043295">
    <property type="term" value="F:glutathione binding"/>
    <property type="evidence" value="ECO:0007669"/>
    <property type="project" value="UniProtKB-UniRule"/>
</dbReference>
<feature type="binding site" evidence="14">
    <location>
        <position position="457"/>
    </location>
    <ligand>
        <name>ATP</name>
        <dbReference type="ChEBI" id="CHEBI:30616"/>
    </ligand>
</feature>
<dbReference type="InterPro" id="IPR014049">
    <property type="entry name" value="Glutathione_synthase_N_euk"/>
</dbReference>
<evidence type="ECO:0000256" key="1">
    <source>
        <dbReference type="ARBA" id="ARBA00004965"/>
    </source>
</evidence>
<feature type="binding site" evidence="14">
    <location>
        <position position="140"/>
    </location>
    <ligand>
        <name>ATP</name>
        <dbReference type="ChEBI" id="CHEBI:30616"/>
    </ligand>
</feature>
<dbReference type="PIRSF" id="PIRSF001558">
    <property type="entry name" value="GSHase"/>
    <property type="match status" value="1"/>
</dbReference>
<feature type="binding site" evidence="14">
    <location>
        <position position="451"/>
    </location>
    <ligand>
        <name>ATP</name>
        <dbReference type="ChEBI" id="CHEBI:30616"/>
    </ligand>
</feature>
<evidence type="ECO:0000256" key="3">
    <source>
        <dbReference type="ARBA" id="ARBA00011738"/>
    </source>
</evidence>
<evidence type="ECO:0000256" key="10">
    <source>
        <dbReference type="ARBA" id="ARBA00022840"/>
    </source>
</evidence>
<keyword evidence="17" id="KW-1185">Reference proteome</keyword>
<dbReference type="InterPro" id="IPR014709">
    <property type="entry name" value="Glutathione_synthase_C_euk"/>
</dbReference>
<evidence type="ECO:0000256" key="7">
    <source>
        <dbReference type="ARBA" id="ARBA00022684"/>
    </source>
</evidence>
<dbReference type="AlphaFoldDB" id="A0AAJ6YMZ4"/>
<dbReference type="SUPFAM" id="SSF52440">
    <property type="entry name" value="PreATP-grasp domain"/>
    <property type="match status" value="1"/>
</dbReference>
<dbReference type="NCBIfam" id="TIGR01986">
    <property type="entry name" value="glut_syn_euk"/>
    <property type="match status" value="1"/>
</dbReference>
<keyword evidence="6 13" id="KW-0436">Ligase</keyword>
<feature type="binding site" evidence="15">
    <location>
        <position position="366"/>
    </location>
    <ligand>
        <name>Mg(2+)</name>
        <dbReference type="ChEBI" id="CHEBI:18420"/>
    </ligand>
</feature>
<dbReference type="RefSeq" id="XP_011501064.1">
    <property type="nucleotide sequence ID" value="XM_011502762.1"/>
</dbReference>
<dbReference type="Pfam" id="PF03917">
    <property type="entry name" value="GSH_synth_ATP"/>
    <property type="match status" value="1"/>
</dbReference>
<evidence type="ECO:0000313" key="18">
    <source>
        <dbReference type="RefSeq" id="XP_011501064.1"/>
    </source>
</evidence>
<evidence type="ECO:0000256" key="12">
    <source>
        <dbReference type="ARBA" id="ARBA00048871"/>
    </source>
</evidence>
<organism evidence="17 18">
    <name type="scientific">Ceratosolen solmsi marchali</name>
    <dbReference type="NCBI Taxonomy" id="326594"/>
    <lineage>
        <taxon>Eukaryota</taxon>
        <taxon>Metazoa</taxon>
        <taxon>Ecdysozoa</taxon>
        <taxon>Arthropoda</taxon>
        <taxon>Hexapoda</taxon>
        <taxon>Insecta</taxon>
        <taxon>Pterygota</taxon>
        <taxon>Neoptera</taxon>
        <taxon>Endopterygota</taxon>
        <taxon>Hymenoptera</taxon>
        <taxon>Apocrita</taxon>
        <taxon>Proctotrupomorpha</taxon>
        <taxon>Chalcidoidea</taxon>
        <taxon>Agaonidae</taxon>
        <taxon>Agaoninae</taxon>
        <taxon>Ceratosolen</taxon>
    </lineage>
</organism>
<dbReference type="GO" id="GO:0000287">
    <property type="term" value="F:magnesium ion binding"/>
    <property type="evidence" value="ECO:0007669"/>
    <property type="project" value="UniProtKB-UniRule"/>
</dbReference>
<keyword evidence="9 13" id="KW-0547">Nucleotide-binding</keyword>
<gene>
    <name evidence="18" type="primary">LOC105364754</name>
</gene>
<sequence>MQSCIDVNLSNSQLKNLAQMAKDWIIMHGAGMRSKNNFNEDQIQIVPFLLLPSCYPRKEFESAKEVQILLNELMHNVAHDYDFLTNTLKNTIEVDTFTSKLFNIYQLVHSEGFIQPISLGLIRSDYLLHKDIGNKIKQVEVNMIASSFGGLAPIISEYHKFILTELGYKDKVKNIPENNATLGLSNGLIEAWKMYNNKKAIILFIVEDITYNILDQRAIEFKIYDLNSEIKIIRRSLTELIMQARLGSDKELFVDDIEVAVIYYRSGYQLEAYPSENEWNVRLLLERSRAIKCPSIQYHLAGTKKIQQELSIPGVLEKFISDSNKIIKIRQIFMGIYALDFNEDGEKAIAMGLKNSHNYVLKPQREGGGNNIYNDKIKDQLEVMKHSKDRTAWILMERIYPPILKNYLIHTGNNDLKIQEFNSELGVYGVVMGYKSRIIHNTQVGHILRTKLSSANEGGIIFGFGALDSPYIVN</sequence>
<feature type="binding site" evidence="14">
    <location>
        <position position="373"/>
    </location>
    <ligand>
        <name>ATP</name>
        <dbReference type="ChEBI" id="CHEBI:30616"/>
    </ligand>
</feature>
<feature type="binding site" evidence="14">
    <location>
        <begin position="396"/>
        <end position="399"/>
    </location>
    <ligand>
        <name>ATP</name>
        <dbReference type="ChEBI" id="CHEBI:30616"/>
    </ligand>
</feature>
<dbReference type="GO" id="GO:0005524">
    <property type="term" value="F:ATP binding"/>
    <property type="evidence" value="ECO:0007669"/>
    <property type="project" value="UniProtKB-UniRule"/>
</dbReference>
<feature type="domain" description="Glutathione synthase substrate-binding" evidence="16">
    <location>
        <begin position="200"/>
        <end position="301"/>
    </location>
</feature>
<feature type="binding site" evidence="14">
    <location>
        <position position="216"/>
    </location>
    <ligand>
        <name>substrate</name>
    </ligand>
</feature>
<feature type="binding site" evidence="14">
    <location>
        <position position="424"/>
    </location>
    <ligand>
        <name>ATP</name>
        <dbReference type="ChEBI" id="CHEBI:30616"/>
    </ligand>
</feature>
<evidence type="ECO:0000256" key="15">
    <source>
        <dbReference type="PIRSR" id="PIRSR001558-2"/>
    </source>
</evidence>
<dbReference type="Proteomes" id="UP000695007">
    <property type="component" value="Unplaced"/>
</dbReference>
<keyword evidence="8 13" id="KW-0479">Metal-binding</keyword>
<comment type="subunit">
    <text evidence="3">Homodimer.</text>
</comment>